<accession>A0A7G9G846</accession>
<dbReference type="Gene3D" id="3.30.930.30">
    <property type="match status" value="1"/>
</dbReference>
<evidence type="ECO:0000313" key="4">
    <source>
        <dbReference type="EMBL" id="QNM06978.1"/>
    </source>
</evidence>
<dbReference type="Proteomes" id="UP000515823">
    <property type="component" value="Chromosome"/>
</dbReference>
<evidence type="ECO:0000256" key="1">
    <source>
        <dbReference type="ARBA" id="ARBA00010873"/>
    </source>
</evidence>
<dbReference type="AlphaFoldDB" id="A0A7G9G846"/>
<comment type="similarity">
    <text evidence="1">Belongs to the MobA/MobL family.</text>
</comment>
<feature type="domain" description="MobA/MobL protein" evidence="3">
    <location>
        <begin position="17"/>
        <end position="246"/>
    </location>
</feature>
<sequence>MALYHFSIDQIKRSAGQSAIASAAYRAGERLFSSYYGEVSDYTKKGGVIASEIMLPPHAPEAYLDRAALWNAVEKCEKHPKAQLAYSFDIAMQNELTLEENMELARKFVQEQFVAKGMIADLAFHTPDKEKGGIPNPHFHVMTTMRPLNPDGTWGQKQRREYILDEDGKRVRDKNGDYVFNAVHTTDWHEPETLERWREAWSMLCNGKFEEKGLDVRIDHRSYVRQGVDLIPTVHEGANVRQMEAKGIRTEKGELNRWIKATNRLMQDVRKKIKALFGWMAEVKEELSKPQTPSLADLLIAYYDERNTGAWSNKARTGNLKQFAEAVNYLTENKLFTLEDLQERLSSVSGEFETLGGSMKEKSARMKELEELIRQGENYQRLKPVHTELNTIKFKKQREKFEEAHGADLRLFYAARRILKEKLDGEPIALKAWKQEYAQLKTEYAELSPQHKPLREEVIRLRQVQNAVDTALRHKEQPKDIQRKKQDMEL</sequence>
<gene>
    <name evidence="4" type="ORF">H9Q78_05025</name>
</gene>
<reference evidence="4 5" key="1">
    <citation type="submission" date="2020-08" db="EMBL/GenBank/DDBJ databases">
        <authorList>
            <person name="Liu C."/>
            <person name="Sun Q."/>
        </authorList>
    </citation>
    <scope>NUCLEOTIDE SEQUENCE [LARGE SCALE GENOMIC DNA]</scope>
    <source>
        <strain evidence="4 5">NSJ-38</strain>
    </source>
</reference>
<evidence type="ECO:0000256" key="2">
    <source>
        <dbReference type="ARBA" id="ARBA00022971"/>
    </source>
</evidence>
<dbReference type="RefSeq" id="WP_249304746.1">
    <property type="nucleotide sequence ID" value="NZ_CP060634.1"/>
</dbReference>
<evidence type="ECO:0000313" key="5">
    <source>
        <dbReference type="Proteomes" id="UP000515823"/>
    </source>
</evidence>
<dbReference type="EMBL" id="CP060634">
    <property type="protein sequence ID" value="QNM06978.1"/>
    <property type="molecule type" value="Genomic_DNA"/>
</dbReference>
<organism evidence="4 5">
    <name type="scientific">Qiania dongpingensis</name>
    <dbReference type="NCBI Taxonomy" id="2763669"/>
    <lineage>
        <taxon>Bacteria</taxon>
        <taxon>Bacillati</taxon>
        <taxon>Bacillota</taxon>
        <taxon>Clostridia</taxon>
        <taxon>Lachnospirales</taxon>
        <taxon>Lachnospiraceae</taxon>
        <taxon>Qiania</taxon>
    </lineage>
</organism>
<evidence type="ECO:0000259" key="3">
    <source>
        <dbReference type="Pfam" id="PF03389"/>
    </source>
</evidence>
<dbReference type="InterPro" id="IPR005053">
    <property type="entry name" value="MobA_MobL"/>
</dbReference>
<keyword evidence="2" id="KW-0184">Conjugation</keyword>
<dbReference type="NCBIfam" id="NF041496">
    <property type="entry name" value="MobQ"/>
    <property type="match status" value="1"/>
</dbReference>
<protein>
    <submittedName>
        <fullName evidence="4">MobA/MobL family protein</fullName>
    </submittedName>
</protein>
<name>A0A7G9G846_9FIRM</name>
<keyword evidence="5" id="KW-1185">Reference proteome</keyword>
<dbReference type="Pfam" id="PF03389">
    <property type="entry name" value="MobA_MobL"/>
    <property type="match status" value="1"/>
</dbReference>
<proteinExistence type="inferred from homology"/>
<dbReference type="KEGG" id="qdo:H9Q78_05025"/>